<dbReference type="CDD" id="cd02440">
    <property type="entry name" value="AdoMet_MTases"/>
    <property type="match status" value="1"/>
</dbReference>
<keyword evidence="1" id="KW-0808">Transferase</keyword>
<dbReference type="RefSeq" id="WP_200594365.1">
    <property type="nucleotide sequence ID" value="NZ_JAEPBG010000008.1"/>
</dbReference>
<dbReference type="InterPro" id="IPR029063">
    <property type="entry name" value="SAM-dependent_MTases_sf"/>
</dbReference>
<comment type="caution">
    <text evidence="1">The sequence shown here is derived from an EMBL/GenBank/DDBJ whole genome shotgun (WGS) entry which is preliminary data.</text>
</comment>
<keyword evidence="1" id="KW-0489">Methyltransferase</keyword>
<dbReference type="Proteomes" id="UP000622890">
    <property type="component" value="Unassembled WGS sequence"/>
</dbReference>
<sequence length="257" mass="27455">MTQAFLSRLIDRASAPYRSAGRFAWHFARGKLGGDPVFAGLLRHGLIPDGARVLDIGCGQGLLASWLLSAGALAADGDWPADWPRPPRAVAIHGIELMPKDVERARAALGDAARFTVGDMCRADFGRADAVVVLDVLHYVDYAAQDDVLSRIRDALAPSGVLVLRVGDAAGGWPFHFSVWVDRVVTFVRGHRNPRLYCRTLADWKAALAKLGFAVESLPMNEGTPFANILLIARLGVDASQGATVTDAAADSAKALC</sequence>
<keyword evidence="2" id="KW-1185">Reference proteome</keyword>
<dbReference type="SUPFAM" id="SSF53335">
    <property type="entry name" value="S-adenosyl-L-methionine-dependent methyltransferases"/>
    <property type="match status" value="1"/>
</dbReference>
<dbReference type="GO" id="GO:0032259">
    <property type="term" value="P:methylation"/>
    <property type="evidence" value="ECO:0007669"/>
    <property type="project" value="UniProtKB-KW"/>
</dbReference>
<accession>A0A934W8E0</accession>
<dbReference type="EMBL" id="JAEPBG010000008">
    <property type="protein sequence ID" value="MBK4736693.1"/>
    <property type="molecule type" value="Genomic_DNA"/>
</dbReference>
<reference evidence="1" key="1">
    <citation type="submission" date="2021-01" db="EMBL/GenBank/DDBJ databases">
        <title>Genome sequence of strain Noviherbaspirillum sp. DKR-6.</title>
        <authorList>
            <person name="Chaudhary D.K."/>
        </authorList>
    </citation>
    <scope>NUCLEOTIDE SEQUENCE</scope>
    <source>
        <strain evidence="1">DKR-6</strain>
    </source>
</reference>
<organism evidence="1 2">
    <name type="scientific">Noviherbaspirillum pedocola</name>
    <dbReference type="NCBI Taxonomy" id="2801341"/>
    <lineage>
        <taxon>Bacteria</taxon>
        <taxon>Pseudomonadati</taxon>
        <taxon>Pseudomonadota</taxon>
        <taxon>Betaproteobacteria</taxon>
        <taxon>Burkholderiales</taxon>
        <taxon>Oxalobacteraceae</taxon>
        <taxon>Noviherbaspirillum</taxon>
    </lineage>
</organism>
<evidence type="ECO:0000313" key="1">
    <source>
        <dbReference type="EMBL" id="MBK4736693.1"/>
    </source>
</evidence>
<dbReference type="Pfam" id="PF13489">
    <property type="entry name" value="Methyltransf_23"/>
    <property type="match status" value="1"/>
</dbReference>
<gene>
    <name evidence="1" type="ORF">JJB74_18865</name>
</gene>
<dbReference type="PANTHER" id="PTHR43861">
    <property type="entry name" value="TRANS-ACONITATE 2-METHYLTRANSFERASE-RELATED"/>
    <property type="match status" value="1"/>
</dbReference>
<name>A0A934W8E0_9BURK</name>
<protein>
    <submittedName>
        <fullName evidence="1">Class I SAM-dependent methyltransferase</fullName>
    </submittedName>
</protein>
<dbReference type="GO" id="GO:0008168">
    <property type="term" value="F:methyltransferase activity"/>
    <property type="evidence" value="ECO:0007669"/>
    <property type="project" value="UniProtKB-KW"/>
</dbReference>
<dbReference type="AlphaFoldDB" id="A0A934W8E0"/>
<evidence type="ECO:0000313" key="2">
    <source>
        <dbReference type="Proteomes" id="UP000622890"/>
    </source>
</evidence>
<dbReference type="Gene3D" id="3.40.50.150">
    <property type="entry name" value="Vaccinia Virus protein VP39"/>
    <property type="match status" value="1"/>
</dbReference>
<proteinExistence type="predicted"/>